<reference evidence="1" key="1">
    <citation type="journal article" date="2020" name="G3 (Bethesda)">
        <title>High-Quality Assemblies for Three Invasive Social Wasps from the &lt;i&gt;Vespula&lt;/i&gt; Genus.</title>
        <authorList>
            <person name="Harrop T.W.R."/>
            <person name="Guhlin J."/>
            <person name="McLaughlin G.M."/>
            <person name="Permina E."/>
            <person name="Stockwell P."/>
            <person name="Gilligan J."/>
            <person name="Le Lec M.F."/>
            <person name="Gruber M.A.M."/>
            <person name="Quinn O."/>
            <person name="Lovegrove M."/>
            <person name="Duncan E.J."/>
            <person name="Remnant E.J."/>
            <person name="Van Eeckhoven J."/>
            <person name="Graham B."/>
            <person name="Knapp R.A."/>
            <person name="Langford K.W."/>
            <person name="Kronenberg Z."/>
            <person name="Press M.O."/>
            <person name="Eacker S.M."/>
            <person name="Wilson-Rankin E.E."/>
            <person name="Purcell J."/>
            <person name="Lester P.J."/>
            <person name="Dearden P.K."/>
        </authorList>
    </citation>
    <scope>NUCLEOTIDE SEQUENCE</scope>
    <source>
        <strain evidence="1">Linc-1</strain>
    </source>
</reference>
<dbReference type="AlphaFoldDB" id="A0A834J1I9"/>
<proteinExistence type="predicted"/>
<sequence length="103" mass="11762">MGFAYLARALVSELQVYHGLFSQHSEFVPRVNTRSIIEWDKPLIICHLLMPMEISKLGPRTSEHERSYGKAKMLLIGIGNFEHEKVGRSSLMKTSVVWTTTTK</sequence>
<name>A0A834J1I9_VESGE</name>
<keyword evidence="2" id="KW-1185">Reference proteome</keyword>
<dbReference type="Proteomes" id="UP000617340">
    <property type="component" value="Unassembled WGS sequence"/>
</dbReference>
<accession>A0A834J1I9</accession>
<organism evidence="1 2">
    <name type="scientific">Vespula germanica</name>
    <name type="common">German yellow jacket</name>
    <name type="synonym">Paravespula germanica</name>
    <dbReference type="NCBI Taxonomy" id="30212"/>
    <lineage>
        <taxon>Eukaryota</taxon>
        <taxon>Metazoa</taxon>
        <taxon>Ecdysozoa</taxon>
        <taxon>Arthropoda</taxon>
        <taxon>Hexapoda</taxon>
        <taxon>Insecta</taxon>
        <taxon>Pterygota</taxon>
        <taxon>Neoptera</taxon>
        <taxon>Endopterygota</taxon>
        <taxon>Hymenoptera</taxon>
        <taxon>Apocrita</taxon>
        <taxon>Aculeata</taxon>
        <taxon>Vespoidea</taxon>
        <taxon>Vespidae</taxon>
        <taxon>Vespinae</taxon>
        <taxon>Vespula</taxon>
    </lineage>
</organism>
<evidence type="ECO:0000313" key="1">
    <source>
        <dbReference type="EMBL" id="KAF7380481.1"/>
    </source>
</evidence>
<gene>
    <name evidence="1" type="ORF">HZH68_016346</name>
</gene>
<evidence type="ECO:0000313" key="2">
    <source>
        <dbReference type="Proteomes" id="UP000617340"/>
    </source>
</evidence>
<comment type="caution">
    <text evidence="1">The sequence shown here is derived from an EMBL/GenBank/DDBJ whole genome shotgun (WGS) entry which is preliminary data.</text>
</comment>
<dbReference type="EMBL" id="JACSDZ010000023">
    <property type="protein sequence ID" value="KAF7380481.1"/>
    <property type="molecule type" value="Genomic_DNA"/>
</dbReference>
<protein>
    <submittedName>
        <fullName evidence="1">Uncharacterized protein</fullName>
    </submittedName>
</protein>